<protein>
    <submittedName>
        <fullName evidence="4">Cold shock and DUF1294 domain-containing protein</fullName>
    </submittedName>
</protein>
<dbReference type="InterPro" id="IPR052069">
    <property type="entry name" value="Ca-reg_mRNA-binding_domain"/>
</dbReference>
<dbReference type="Pfam" id="PF00313">
    <property type="entry name" value="CSD"/>
    <property type="match status" value="1"/>
</dbReference>
<dbReference type="EMBL" id="JASXSV010000004">
    <property type="protein sequence ID" value="MDP0588422.1"/>
    <property type="molecule type" value="Genomic_DNA"/>
</dbReference>
<dbReference type="PANTHER" id="PTHR12962:SF1">
    <property type="entry name" value="COLD SHOCK DOMAIN-CONTAINING PROTEIN CG9705"/>
    <property type="match status" value="1"/>
</dbReference>
<dbReference type="PROSITE" id="PS51857">
    <property type="entry name" value="CSD_2"/>
    <property type="match status" value="1"/>
</dbReference>
<sequence length="211" mass="23547">MRIKGKITSWKGDKGFGFITPNGGGQQVFVHIKAFNRMGKTPAINQLVTYSRSSDKQGRPCAEDVTRAGELLSKNTKKKNSSFTFIIPILFVVFVGISAFTNNIELVVLPFYIVINLLTFVLYAVDKSTAQNGSWRIKESTLHLFSLIGGWSGAMIAQQTLRHKSKKQNFRAVFWVTVILNIGAFIWLHTSEGGAIKTFQSSLFSHIDWLG</sequence>
<feature type="transmembrane region" description="Helical" evidence="2">
    <location>
        <begin position="82"/>
        <end position="100"/>
    </location>
</feature>
<keyword evidence="2" id="KW-1133">Transmembrane helix</keyword>
<evidence type="ECO:0000259" key="3">
    <source>
        <dbReference type="PROSITE" id="PS51857"/>
    </source>
</evidence>
<dbReference type="GO" id="GO:0005829">
    <property type="term" value="C:cytosol"/>
    <property type="evidence" value="ECO:0007669"/>
    <property type="project" value="UniProtKB-ARBA"/>
</dbReference>
<reference evidence="4 5" key="1">
    <citation type="journal article" date="2023" name="bioRxiv">
        <title>An intranuclear bacterial parasite of deep-sea mussels expresses apoptosis inhibitors acquired from its host.</title>
        <authorList>
            <person name="Gonzalez Porras M.A."/>
            <person name="Assie A."/>
            <person name="Tietjen M."/>
            <person name="Violette M."/>
            <person name="Kleiner M."/>
            <person name="Gruber-Vodicka H."/>
            <person name="Dubilier N."/>
            <person name="Leisch N."/>
        </authorList>
    </citation>
    <scope>NUCLEOTIDE SEQUENCE [LARGE SCALE GENOMIC DNA]</scope>
    <source>
        <strain evidence="4">IAP13</strain>
    </source>
</reference>
<dbReference type="InterPro" id="IPR012340">
    <property type="entry name" value="NA-bd_OB-fold"/>
</dbReference>
<dbReference type="InterPro" id="IPR010718">
    <property type="entry name" value="DUF1294"/>
</dbReference>
<keyword evidence="1" id="KW-0597">Phosphoprotein</keyword>
<feature type="transmembrane region" description="Helical" evidence="2">
    <location>
        <begin position="106"/>
        <end position="125"/>
    </location>
</feature>
<accession>A0AA90NKU4</accession>
<dbReference type="Proteomes" id="UP001178148">
    <property type="component" value="Unassembled WGS sequence"/>
</dbReference>
<evidence type="ECO:0000256" key="1">
    <source>
        <dbReference type="ARBA" id="ARBA00022553"/>
    </source>
</evidence>
<gene>
    <name evidence="4" type="ORF">QS748_04235</name>
</gene>
<dbReference type="Pfam" id="PF06961">
    <property type="entry name" value="DUF1294"/>
    <property type="match status" value="1"/>
</dbReference>
<feature type="domain" description="CSD" evidence="3">
    <location>
        <begin position="2"/>
        <end position="67"/>
    </location>
</feature>
<dbReference type="Gene3D" id="2.40.50.140">
    <property type="entry name" value="Nucleic acid-binding proteins"/>
    <property type="match status" value="1"/>
</dbReference>
<dbReference type="PANTHER" id="PTHR12962">
    <property type="entry name" value="CALCIUM-REGULATED HEAT STABLE PROTEIN CRHSP-24-RELATED"/>
    <property type="match status" value="1"/>
</dbReference>
<proteinExistence type="predicted"/>
<comment type="caution">
    <text evidence="4">The sequence shown here is derived from an EMBL/GenBank/DDBJ whole genome shotgun (WGS) entry which is preliminary data.</text>
</comment>
<feature type="transmembrane region" description="Helical" evidence="2">
    <location>
        <begin position="172"/>
        <end position="190"/>
    </location>
</feature>
<dbReference type="GO" id="GO:0043488">
    <property type="term" value="P:regulation of mRNA stability"/>
    <property type="evidence" value="ECO:0007669"/>
    <property type="project" value="TreeGrafter"/>
</dbReference>
<dbReference type="CDD" id="cd04458">
    <property type="entry name" value="CSP_CDS"/>
    <property type="match status" value="1"/>
</dbReference>
<keyword evidence="2" id="KW-0812">Transmembrane</keyword>
<dbReference type="InterPro" id="IPR002059">
    <property type="entry name" value="CSP_DNA-bd"/>
</dbReference>
<dbReference type="AlphaFoldDB" id="A0AA90NKU4"/>
<dbReference type="SMART" id="SM00357">
    <property type="entry name" value="CSP"/>
    <property type="match status" value="1"/>
</dbReference>
<organism evidence="4 5">
    <name type="scientific">Candidatus Endonucleibacter bathymodioli</name>
    <dbReference type="NCBI Taxonomy" id="539814"/>
    <lineage>
        <taxon>Bacteria</taxon>
        <taxon>Pseudomonadati</taxon>
        <taxon>Pseudomonadota</taxon>
        <taxon>Gammaproteobacteria</taxon>
        <taxon>Oceanospirillales</taxon>
        <taxon>Endozoicomonadaceae</taxon>
        <taxon>Candidatus Endonucleibacter</taxon>
    </lineage>
</organism>
<evidence type="ECO:0000313" key="4">
    <source>
        <dbReference type="EMBL" id="MDP0588422.1"/>
    </source>
</evidence>
<evidence type="ECO:0000256" key="2">
    <source>
        <dbReference type="SAM" id="Phobius"/>
    </source>
</evidence>
<keyword evidence="5" id="KW-1185">Reference proteome</keyword>
<keyword evidence="2" id="KW-0472">Membrane</keyword>
<evidence type="ECO:0000313" key="5">
    <source>
        <dbReference type="Proteomes" id="UP001178148"/>
    </source>
</evidence>
<name>A0AA90NKU4_9GAMM</name>
<dbReference type="GO" id="GO:0003730">
    <property type="term" value="F:mRNA 3'-UTR binding"/>
    <property type="evidence" value="ECO:0007669"/>
    <property type="project" value="TreeGrafter"/>
</dbReference>
<dbReference type="SUPFAM" id="SSF50249">
    <property type="entry name" value="Nucleic acid-binding proteins"/>
    <property type="match status" value="1"/>
</dbReference>
<dbReference type="InterPro" id="IPR011129">
    <property type="entry name" value="CSD"/>
</dbReference>